<feature type="domain" description="DEK-C" evidence="2">
    <location>
        <begin position="95"/>
        <end position="150"/>
    </location>
</feature>
<reference evidence="3 4" key="2">
    <citation type="submission" date="2018-11" db="EMBL/GenBank/DDBJ databases">
        <authorList>
            <consortium name="Pathogen Informatics"/>
        </authorList>
    </citation>
    <scope>NUCLEOTIDE SEQUENCE [LARGE SCALE GENOMIC DNA]</scope>
</reference>
<evidence type="ECO:0000313" key="3">
    <source>
        <dbReference type="EMBL" id="VDP06844.1"/>
    </source>
</evidence>
<feature type="compositionally biased region" description="Basic residues" evidence="1">
    <location>
        <begin position="232"/>
        <end position="245"/>
    </location>
</feature>
<dbReference type="PROSITE" id="PS51998">
    <property type="entry name" value="DEK_C"/>
    <property type="match status" value="1"/>
</dbReference>
<accession>A0A183INU7</accession>
<dbReference type="Pfam" id="PF08766">
    <property type="entry name" value="DEK_C"/>
    <property type="match status" value="1"/>
</dbReference>
<dbReference type="Proteomes" id="UP000270296">
    <property type="component" value="Unassembled WGS sequence"/>
</dbReference>
<feature type="compositionally biased region" description="Basic and acidic residues" evidence="1">
    <location>
        <begin position="219"/>
        <end position="231"/>
    </location>
</feature>
<evidence type="ECO:0000256" key="1">
    <source>
        <dbReference type="SAM" id="MobiDB-lite"/>
    </source>
</evidence>
<name>A0A183INU7_9BILA</name>
<evidence type="ECO:0000313" key="5">
    <source>
        <dbReference type="WBParaSite" id="SBAD_0000551001-mRNA-1"/>
    </source>
</evidence>
<keyword evidence="4" id="KW-1185">Reference proteome</keyword>
<dbReference type="InterPro" id="IPR014876">
    <property type="entry name" value="DEK_C"/>
</dbReference>
<dbReference type="Gene3D" id="1.10.10.60">
    <property type="entry name" value="Homeodomain-like"/>
    <property type="match status" value="1"/>
</dbReference>
<dbReference type="WBParaSite" id="SBAD_0000551001-mRNA-1">
    <property type="protein sequence ID" value="SBAD_0000551001-mRNA-1"/>
    <property type="gene ID" value="SBAD_0000551001"/>
</dbReference>
<gene>
    <name evidence="3" type="ORF">SBAD_LOCUS5294</name>
</gene>
<protein>
    <submittedName>
        <fullName evidence="5">DEK_C domain-containing protein</fullName>
    </submittedName>
</protein>
<sequence>MPSAEQIRDSIKGNEPMISTTGTKLLIVCERSFPLDQGPKHADASIDRSIGDYLINLTPKHILLSMFTGVADTQGKQCCNLPWVRSAARVYAKCRELRSFSPMPSKDILKNADLRTLSSKQVRLQLQCKFGLDLSSRKQEIDDILMSIINENDTETAGASSAQNESKSASESSSSDSDDSGPIENTTSGKRKRQEKSGAAKRAADVSDVSSGVQLDDEALARKLHNEELRVRQRKLDKKGKRVKNGKSEDGSASTPAAPKKGKSVYSQECVLSPELASVMGTDKVSSC</sequence>
<dbReference type="SUPFAM" id="SSF109715">
    <property type="entry name" value="DEK C-terminal domain"/>
    <property type="match status" value="1"/>
</dbReference>
<evidence type="ECO:0000259" key="2">
    <source>
        <dbReference type="PROSITE" id="PS51998"/>
    </source>
</evidence>
<organism evidence="5">
    <name type="scientific">Soboliphyme baturini</name>
    <dbReference type="NCBI Taxonomy" id="241478"/>
    <lineage>
        <taxon>Eukaryota</taxon>
        <taxon>Metazoa</taxon>
        <taxon>Ecdysozoa</taxon>
        <taxon>Nematoda</taxon>
        <taxon>Enoplea</taxon>
        <taxon>Dorylaimia</taxon>
        <taxon>Dioctophymatida</taxon>
        <taxon>Dioctophymatoidea</taxon>
        <taxon>Soboliphymatidae</taxon>
        <taxon>Soboliphyme</taxon>
    </lineage>
</organism>
<reference evidence="5" key="1">
    <citation type="submission" date="2016-06" db="UniProtKB">
        <authorList>
            <consortium name="WormBaseParasite"/>
        </authorList>
    </citation>
    <scope>IDENTIFICATION</scope>
</reference>
<feature type="compositionally biased region" description="Basic and acidic residues" evidence="1">
    <location>
        <begin position="195"/>
        <end position="205"/>
    </location>
</feature>
<feature type="compositionally biased region" description="Low complexity" evidence="1">
    <location>
        <begin position="159"/>
        <end position="175"/>
    </location>
</feature>
<dbReference type="OrthoDB" id="10251073at2759"/>
<evidence type="ECO:0000313" key="4">
    <source>
        <dbReference type="Proteomes" id="UP000270296"/>
    </source>
</evidence>
<dbReference type="EMBL" id="UZAM01008892">
    <property type="protein sequence ID" value="VDP06844.1"/>
    <property type="molecule type" value="Genomic_DNA"/>
</dbReference>
<dbReference type="AlphaFoldDB" id="A0A183INU7"/>
<feature type="region of interest" description="Disordered" evidence="1">
    <location>
        <begin position="154"/>
        <end position="266"/>
    </location>
</feature>
<proteinExistence type="predicted"/>